<proteinExistence type="predicted"/>
<feature type="region of interest" description="Disordered" evidence="1">
    <location>
        <begin position="620"/>
        <end position="654"/>
    </location>
</feature>
<name>A0A7S4PIZ2_GUITH</name>
<protein>
    <submittedName>
        <fullName evidence="2">Uncharacterized protein</fullName>
    </submittedName>
</protein>
<dbReference type="EMBL" id="HBKN01046873">
    <property type="protein sequence ID" value="CAE2336682.1"/>
    <property type="molecule type" value="Transcribed_RNA"/>
</dbReference>
<accession>A0A7S4PIZ2</accession>
<evidence type="ECO:0000256" key="1">
    <source>
        <dbReference type="SAM" id="MobiDB-lite"/>
    </source>
</evidence>
<evidence type="ECO:0000313" key="2">
    <source>
        <dbReference type="EMBL" id="CAE2336682.1"/>
    </source>
</evidence>
<dbReference type="AlphaFoldDB" id="A0A7S4PIZ2"/>
<sequence length="878" mass="99484">MEPLKVKGRDEPIEVYRVSSQLPKDEILDRVQHFVKNYLEVDSIPIALQSYLLELVSAGECSCLFVKNVCNNLIREGHIQKGENGTILYCDNLNGLECGLTKLEAIQRGELNMLLYLQVLIKVLCFLSHDSFFNLSLARNVYCATFPTFGQHFDKGIKELIEMGVLSFAEEKDFETLFSNERCKCNTCSAWTKRKQGLQCSIHVQLFAVSGVSMEDFIRIDKNIVPSNNIISKRKVSEIEEDSVGIEECKAQILEENDTEMKDVELVTSRYVASNIMKIIVPGLVDNILKQLLRTYLHVWHRIIAEYYEHALRKDVKSSFLILAYFWTHACDHNMVEPETVLKAMHYTLKAAKFAVENLAFGAALEMLQRACRMTNSLASMQSIIDYKVGLLLEMAPLTLLVYGHGSSESIAAYHGLRHVIKSATLDDQAVVILAGVCANLFARQLFESGKKIAVCMFRNGLKISNFHKEVGLCFMIQALHSLGDFAGVLRYMNDLYGHYQEHVTQETEIPMINGVLLTIVNLSKWPTALLISGEIDQAEEKFKEIMQLIETIDHPPTICQMFCNLISDYFTLNGDYHRCRDLSNRALILAQRYDLGQCKDIAERALAWAISSLSRSESTGDELLHQRSPMESGEAGGYQTAPSNSDHGPQQPVKRIPIRSDFMTGERYESILGVYVAALKSEWKNVKHMVDSSMQTVERSGTYLFSEYLRVRNMAMLSLAQENIADNEIWVNYIKGIRLDYQRCQTICASKGLVFLALLAALDWFELELLELEHTRKVDDALHKVCKDTRSVLRMVKGGSSFPLITHANYLLREYENILIEFADAAISPGDSDYKGNYEDAWITSTLVDQKRDSQTSLMSEESLLDLLNDNIFDASL</sequence>
<organism evidence="2">
    <name type="scientific">Guillardia theta</name>
    <name type="common">Cryptophyte</name>
    <name type="synonym">Cryptomonas phi</name>
    <dbReference type="NCBI Taxonomy" id="55529"/>
    <lineage>
        <taxon>Eukaryota</taxon>
        <taxon>Cryptophyceae</taxon>
        <taxon>Pyrenomonadales</taxon>
        <taxon>Geminigeraceae</taxon>
        <taxon>Guillardia</taxon>
    </lineage>
</organism>
<gene>
    <name evidence="2" type="ORF">GTHE00462_LOCUS36593</name>
</gene>
<reference evidence="2" key="1">
    <citation type="submission" date="2021-01" db="EMBL/GenBank/DDBJ databases">
        <authorList>
            <person name="Corre E."/>
            <person name="Pelletier E."/>
            <person name="Niang G."/>
            <person name="Scheremetjew M."/>
            <person name="Finn R."/>
            <person name="Kale V."/>
            <person name="Holt S."/>
            <person name="Cochrane G."/>
            <person name="Meng A."/>
            <person name="Brown T."/>
            <person name="Cohen L."/>
        </authorList>
    </citation>
    <scope>NUCLEOTIDE SEQUENCE</scope>
    <source>
        <strain evidence="2">CCMP 2712</strain>
    </source>
</reference>